<feature type="transmembrane region" description="Helical" evidence="10">
    <location>
        <begin position="422"/>
        <end position="444"/>
    </location>
</feature>
<comment type="caution">
    <text evidence="11">The sequence shown here is derived from an EMBL/GenBank/DDBJ whole genome shotgun (WGS) entry which is preliminary data.</text>
</comment>
<evidence type="ECO:0000256" key="9">
    <source>
        <dbReference type="ARBA" id="ARBA00023251"/>
    </source>
</evidence>
<evidence type="ECO:0000256" key="10">
    <source>
        <dbReference type="SAM" id="Phobius"/>
    </source>
</evidence>
<keyword evidence="5" id="KW-1003">Cell membrane</keyword>
<evidence type="ECO:0000256" key="3">
    <source>
        <dbReference type="ARBA" id="ARBA00022106"/>
    </source>
</evidence>
<feature type="transmembrane region" description="Helical" evidence="10">
    <location>
        <begin position="52"/>
        <end position="78"/>
    </location>
</feature>
<comment type="similarity">
    <text evidence="2">Belongs to the multi antimicrobial extrusion (MATE) (TC 2.A.66.1) family. MepA subfamily.</text>
</comment>
<feature type="transmembrane region" description="Helical" evidence="10">
    <location>
        <begin position="198"/>
        <end position="221"/>
    </location>
</feature>
<feature type="transmembrane region" description="Helical" evidence="10">
    <location>
        <begin position="276"/>
        <end position="299"/>
    </location>
</feature>
<keyword evidence="8 10" id="KW-0472">Membrane</keyword>
<sequence>MSGTSTVNKDMGTGSVRSWMVQLALPAVVAQIINLLYNIVDRIYIGHLPEVGATALTGVGLCMPILILLNAFAMLCGSGGAPRAAIAMGQQDNNQAERIMGNCMAALLGLAVVLTIAFYAAAPQLLVWFGASEATLPYALEYTRIYVLGSVFVLLVMGMNPFVTTQGFAKFSMMTTVIGAVCNIVLDPILIFGFKMGVAGAAIATVFSQGVSAVWVLWFLCGKRTILKLRRRYLRLEPGIILPCLALGVSSFVMVATESILNISFNASLSRYGGDIAVGAMTIITSVNQLISMPVSGVCQGGQPLISYNYGAGQKKRVKEAFRCQFITCVVYAVGFWALVMLVPQLFARVFSNDTELISYTVWAMRIYMLGIFSTGFQVACQQSFVALGQAKVSLLLACLRKLILLIPLIFILPQFMPNKVLAVFLAEPISDILAAIVTVITFLTRFDRILAHGPSSAAIHDEEAHG</sequence>
<evidence type="ECO:0000256" key="7">
    <source>
        <dbReference type="ARBA" id="ARBA00022989"/>
    </source>
</evidence>
<dbReference type="InterPro" id="IPR048279">
    <property type="entry name" value="MdtK-like"/>
</dbReference>
<feature type="transmembrane region" description="Helical" evidence="10">
    <location>
        <begin position="21"/>
        <end position="40"/>
    </location>
</feature>
<proteinExistence type="inferred from homology"/>
<evidence type="ECO:0000256" key="5">
    <source>
        <dbReference type="ARBA" id="ARBA00022475"/>
    </source>
</evidence>
<keyword evidence="4" id="KW-0813">Transport</keyword>
<keyword evidence="7 10" id="KW-1133">Transmembrane helix</keyword>
<accession>A0A9D2S3K8</accession>
<evidence type="ECO:0000256" key="2">
    <source>
        <dbReference type="ARBA" id="ARBA00008417"/>
    </source>
</evidence>
<reference evidence="11" key="2">
    <citation type="submission" date="2021-04" db="EMBL/GenBank/DDBJ databases">
        <authorList>
            <person name="Gilroy R."/>
        </authorList>
    </citation>
    <scope>NUCLEOTIDE SEQUENCE</scope>
    <source>
        <strain evidence="11">ChiBcec8-13705</strain>
    </source>
</reference>
<comment type="subcellular location">
    <subcellularLocation>
        <location evidence="1">Cell membrane</location>
        <topology evidence="1">Multi-pass membrane protein</topology>
    </subcellularLocation>
</comment>
<dbReference type="PANTHER" id="PTHR43823:SF3">
    <property type="entry name" value="MULTIDRUG EXPORT PROTEIN MEPA"/>
    <property type="match status" value="1"/>
</dbReference>
<organism evidence="11 12">
    <name type="scientific">Candidatus Gemmiger avicola</name>
    <dbReference type="NCBI Taxonomy" id="2838605"/>
    <lineage>
        <taxon>Bacteria</taxon>
        <taxon>Bacillati</taxon>
        <taxon>Bacillota</taxon>
        <taxon>Clostridia</taxon>
        <taxon>Eubacteriales</taxon>
        <taxon>Gemmiger</taxon>
    </lineage>
</organism>
<feature type="transmembrane region" description="Helical" evidence="10">
    <location>
        <begin position="393"/>
        <end position="416"/>
    </location>
</feature>
<feature type="transmembrane region" description="Helical" evidence="10">
    <location>
        <begin position="99"/>
        <end position="122"/>
    </location>
</feature>
<feature type="transmembrane region" description="Helical" evidence="10">
    <location>
        <begin position="142"/>
        <end position="159"/>
    </location>
</feature>
<keyword evidence="6 10" id="KW-0812">Transmembrane</keyword>
<feature type="transmembrane region" description="Helical" evidence="10">
    <location>
        <begin position="233"/>
        <end position="256"/>
    </location>
</feature>
<dbReference type="AlphaFoldDB" id="A0A9D2S3K8"/>
<dbReference type="PIRSF" id="PIRSF006603">
    <property type="entry name" value="DinF"/>
    <property type="match status" value="1"/>
</dbReference>
<feature type="transmembrane region" description="Helical" evidence="10">
    <location>
        <begin position="171"/>
        <end position="192"/>
    </location>
</feature>
<dbReference type="GO" id="GO:0005886">
    <property type="term" value="C:plasma membrane"/>
    <property type="evidence" value="ECO:0007669"/>
    <property type="project" value="UniProtKB-SubCell"/>
</dbReference>
<evidence type="ECO:0000256" key="6">
    <source>
        <dbReference type="ARBA" id="ARBA00022692"/>
    </source>
</evidence>
<dbReference type="PANTHER" id="PTHR43823">
    <property type="entry name" value="SPORULATION PROTEIN YKVU"/>
    <property type="match status" value="1"/>
</dbReference>
<evidence type="ECO:0000256" key="4">
    <source>
        <dbReference type="ARBA" id="ARBA00022448"/>
    </source>
</evidence>
<protein>
    <recommendedName>
        <fullName evidence="3">Multidrug export protein MepA</fullName>
    </recommendedName>
</protein>
<dbReference type="InterPro" id="IPR051327">
    <property type="entry name" value="MATE_MepA_subfamily"/>
</dbReference>
<dbReference type="Pfam" id="PF01554">
    <property type="entry name" value="MatE"/>
    <property type="match status" value="2"/>
</dbReference>
<dbReference type="Proteomes" id="UP000886803">
    <property type="component" value="Unassembled WGS sequence"/>
</dbReference>
<dbReference type="CDD" id="cd13143">
    <property type="entry name" value="MATE_MepA_like"/>
    <property type="match status" value="1"/>
</dbReference>
<evidence type="ECO:0000256" key="8">
    <source>
        <dbReference type="ARBA" id="ARBA00023136"/>
    </source>
</evidence>
<keyword evidence="9" id="KW-0046">Antibiotic resistance</keyword>
<reference evidence="11" key="1">
    <citation type="journal article" date="2021" name="PeerJ">
        <title>Extensive microbial diversity within the chicken gut microbiome revealed by metagenomics and culture.</title>
        <authorList>
            <person name="Gilroy R."/>
            <person name="Ravi A."/>
            <person name="Getino M."/>
            <person name="Pursley I."/>
            <person name="Horton D.L."/>
            <person name="Alikhan N.F."/>
            <person name="Baker D."/>
            <person name="Gharbi K."/>
            <person name="Hall N."/>
            <person name="Watson M."/>
            <person name="Adriaenssens E.M."/>
            <person name="Foster-Nyarko E."/>
            <person name="Jarju S."/>
            <person name="Secka A."/>
            <person name="Antonio M."/>
            <person name="Oren A."/>
            <person name="Chaudhuri R.R."/>
            <person name="La Ragione R."/>
            <person name="Hildebrand F."/>
            <person name="Pallen M.J."/>
        </authorList>
    </citation>
    <scope>NUCLEOTIDE SEQUENCE</scope>
    <source>
        <strain evidence="11">ChiBcec8-13705</strain>
    </source>
</reference>
<feature type="transmembrane region" description="Helical" evidence="10">
    <location>
        <begin position="320"/>
        <end position="343"/>
    </location>
</feature>
<dbReference type="GO" id="GO:0015297">
    <property type="term" value="F:antiporter activity"/>
    <property type="evidence" value="ECO:0007669"/>
    <property type="project" value="InterPro"/>
</dbReference>
<evidence type="ECO:0000256" key="1">
    <source>
        <dbReference type="ARBA" id="ARBA00004651"/>
    </source>
</evidence>
<dbReference type="GO" id="GO:0046677">
    <property type="term" value="P:response to antibiotic"/>
    <property type="evidence" value="ECO:0007669"/>
    <property type="project" value="UniProtKB-KW"/>
</dbReference>
<dbReference type="InterPro" id="IPR002528">
    <property type="entry name" value="MATE_fam"/>
</dbReference>
<gene>
    <name evidence="11" type="ORF">H9945_09205</name>
</gene>
<name>A0A9D2S3K8_9FIRM</name>
<dbReference type="GO" id="GO:0042910">
    <property type="term" value="F:xenobiotic transmembrane transporter activity"/>
    <property type="evidence" value="ECO:0007669"/>
    <property type="project" value="InterPro"/>
</dbReference>
<evidence type="ECO:0000313" key="11">
    <source>
        <dbReference type="EMBL" id="HJB42662.1"/>
    </source>
</evidence>
<dbReference type="InterPro" id="IPR045070">
    <property type="entry name" value="MATE_MepA-like"/>
</dbReference>
<dbReference type="NCBIfam" id="TIGR00797">
    <property type="entry name" value="matE"/>
    <property type="match status" value="1"/>
</dbReference>
<dbReference type="EMBL" id="DWYG01000155">
    <property type="protein sequence ID" value="HJB42662.1"/>
    <property type="molecule type" value="Genomic_DNA"/>
</dbReference>
<evidence type="ECO:0000313" key="12">
    <source>
        <dbReference type="Proteomes" id="UP000886803"/>
    </source>
</evidence>
<feature type="transmembrane region" description="Helical" evidence="10">
    <location>
        <begin position="363"/>
        <end position="381"/>
    </location>
</feature>